<feature type="domain" description="Signal transduction histidine kinase internal region" evidence="2">
    <location>
        <begin position="763"/>
        <end position="842"/>
    </location>
</feature>
<keyword evidence="1" id="KW-1133">Transmembrane helix</keyword>
<dbReference type="GO" id="GO:0000155">
    <property type="term" value="F:phosphorelay sensor kinase activity"/>
    <property type="evidence" value="ECO:0007669"/>
    <property type="project" value="InterPro"/>
</dbReference>
<keyword evidence="3" id="KW-0418">Kinase</keyword>
<dbReference type="RefSeq" id="WP_079666352.1">
    <property type="nucleotide sequence ID" value="NZ_FUYZ01000002.1"/>
</dbReference>
<dbReference type="OrthoDB" id="9809670at2"/>
<evidence type="ECO:0000313" key="4">
    <source>
        <dbReference type="Proteomes" id="UP000191112"/>
    </source>
</evidence>
<gene>
    <name evidence="3" type="ORF">SAMN05660477_01086</name>
</gene>
<dbReference type="InterPro" id="IPR010559">
    <property type="entry name" value="Sig_transdc_His_kin_internal"/>
</dbReference>
<dbReference type="InterPro" id="IPR050640">
    <property type="entry name" value="Bact_2-comp_sensor_kinase"/>
</dbReference>
<dbReference type="SUPFAM" id="SSF55874">
    <property type="entry name" value="ATPase domain of HSP90 chaperone/DNA topoisomerase II/histidine kinase"/>
    <property type="match status" value="1"/>
</dbReference>
<keyword evidence="4" id="KW-1185">Reference proteome</keyword>
<reference evidence="3 4" key="1">
    <citation type="submission" date="2017-02" db="EMBL/GenBank/DDBJ databases">
        <authorList>
            <person name="Peterson S.W."/>
        </authorList>
    </citation>
    <scope>NUCLEOTIDE SEQUENCE [LARGE SCALE GENOMIC DNA]</scope>
    <source>
        <strain evidence="3 4">DSM 22323</strain>
    </source>
</reference>
<dbReference type="InterPro" id="IPR013783">
    <property type="entry name" value="Ig-like_fold"/>
</dbReference>
<dbReference type="Proteomes" id="UP000191112">
    <property type="component" value="Unassembled WGS sequence"/>
</dbReference>
<dbReference type="InterPro" id="IPR036890">
    <property type="entry name" value="HATPase_C_sf"/>
</dbReference>
<keyword evidence="1" id="KW-0812">Transmembrane</keyword>
<proteinExistence type="predicted"/>
<dbReference type="Pfam" id="PF06580">
    <property type="entry name" value="His_kinase"/>
    <property type="match status" value="1"/>
</dbReference>
<evidence type="ECO:0000256" key="1">
    <source>
        <dbReference type="SAM" id="Phobius"/>
    </source>
</evidence>
<dbReference type="Gene3D" id="3.30.565.10">
    <property type="entry name" value="Histidine kinase-like ATPase, C-terminal domain"/>
    <property type="match status" value="1"/>
</dbReference>
<dbReference type="EMBL" id="FUYZ01000002">
    <property type="protein sequence ID" value="SKB76003.1"/>
    <property type="molecule type" value="Genomic_DNA"/>
</dbReference>
<dbReference type="Gene3D" id="2.60.40.10">
    <property type="entry name" value="Immunoglobulins"/>
    <property type="match status" value="1"/>
</dbReference>
<evidence type="ECO:0000259" key="2">
    <source>
        <dbReference type="Pfam" id="PF06580"/>
    </source>
</evidence>
<keyword evidence="3" id="KW-0808">Transferase</keyword>
<dbReference type="InterPro" id="IPR011044">
    <property type="entry name" value="Quino_amine_DH_bsu"/>
</dbReference>
<dbReference type="Gene3D" id="2.130.10.10">
    <property type="entry name" value="YVTN repeat-like/Quinoprotein amine dehydrogenase"/>
    <property type="match status" value="2"/>
</dbReference>
<dbReference type="PANTHER" id="PTHR34220">
    <property type="entry name" value="SENSOR HISTIDINE KINASE YPDA"/>
    <property type="match status" value="1"/>
</dbReference>
<protein>
    <submittedName>
        <fullName evidence="3">Histidine kinase</fullName>
    </submittedName>
</protein>
<dbReference type="AlphaFoldDB" id="A0A1T5DX08"/>
<dbReference type="PANTHER" id="PTHR34220:SF7">
    <property type="entry name" value="SENSOR HISTIDINE KINASE YPDA"/>
    <property type="match status" value="1"/>
</dbReference>
<sequence>MLARLLFFLIPIFYLSQSVYRTELVQYTDGLPSDKVFGTFKKDNFLYIYTQKGISVFDAYVFVPHKDISSSVYFATTDKQNIFLEETGKGLIKLNNVHSKLEILYPVNFRDSNPNNDHFENIFFNDNKVWSTDFNHVKYFDLKTKKQKSFLIDKKNKDLKYNFQFIPSKNGLLMFSKFGIFEWDKSLDKISLVKRQNINSATQLGNDIFVTSPDAWLGKLDAQSIIPKQVLLTTSAKFVQQPISNNLLAFYDEHQVSTFDVKTNKIQTIVQSLETINHVFYDSETGIFWVSTNNGLLKVFKEQNKILSINLNKPVPKIIADIVEDPLGQVWFADQQQLIYCETKQKEIETFPISGTPTRLSIDGQMLYVATDVGIFRKKINDNEPFEKVIMSENYKAKLAKVWDSKIWVLPDSGPIRVYDLLTFKELPTFLNNNKSFFSINLFNDLVTKDDKMWLASWMPQDFGISYFDKKSKAFQQITKIKNNHDSFVADYYNRAAFLQNGNVIFSAYGGWNIVNPDGVIVKSMNTREFKIGNDNIQGIAQDSKANIWFGSGEGLYQFNLKNDKTTRLSKIDGLASNDVTQAFCLTKEDWLYFSSEYNVQKINLKTILRTELINVLKLTSIKANNENLDFGENEVLKFKEKELNQLDFHFSALNFADKDKLIYRYRINNEEWTYLGNEPKISLVKPVAGDYLVEVQVGDNLGNIQPRTLKFKFDISAPFYKTWWFWLLSLLLVAIMTFRFTYFLVQQEKQKGILKKRAKENENKMLRSQMNPHFLFNSLNSINSFIIQNKDKEASRYLTSFSKLMRKILDNSQKETISLKEELEATKLYLDLEAVRMEHKFDYNIVISDDIEPEDISLPPLILQPFLENAIWHGINHKNEKGHLEIRFLRDVDDFDLINIEIEDDGVGRQRASEIRKSSTHKSYGLEITKGRILGLDKKNQVEILDLYNNNSVGIGTKVLIKIMNRHD</sequence>
<dbReference type="STRING" id="619805.SAMN05660477_01086"/>
<dbReference type="SUPFAM" id="SSF50969">
    <property type="entry name" value="YVTN repeat-like/Quinoprotein amine dehydrogenase"/>
    <property type="match status" value="1"/>
</dbReference>
<keyword evidence="1" id="KW-0472">Membrane</keyword>
<evidence type="ECO:0000313" key="3">
    <source>
        <dbReference type="EMBL" id="SKB76003.1"/>
    </source>
</evidence>
<feature type="transmembrane region" description="Helical" evidence="1">
    <location>
        <begin position="724"/>
        <end position="746"/>
    </location>
</feature>
<accession>A0A1T5DX08</accession>
<name>A0A1T5DX08_9FLAO</name>
<dbReference type="InterPro" id="IPR015943">
    <property type="entry name" value="WD40/YVTN_repeat-like_dom_sf"/>
</dbReference>
<organism evidence="3 4">
    <name type="scientific">Soonwooa buanensis</name>
    <dbReference type="NCBI Taxonomy" id="619805"/>
    <lineage>
        <taxon>Bacteria</taxon>
        <taxon>Pseudomonadati</taxon>
        <taxon>Bacteroidota</taxon>
        <taxon>Flavobacteriia</taxon>
        <taxon>Flavobacteriales</taxon>
        <taxon>Weeksellaceae</taxon>
        <taxon>Chryseobacterium group</taxon>
        <taxon>Soonwooa</taxon>
    </lineage>
</organism>
<dbReference type="SUPFAM" id="SSF69304">
    <property type="entry name" value="Tricorn protease N-terminal domain"/>
    <property type="match status" value="1"/>
</dbReference>
<dbReference type="GO" id="GO:0016020">
    <property type="term" value="C:membrane"/>
    <property type="evidence" value="ECO:0007669"/>
    <property type="project" value="InterPro"/>
</dbReference>